<evidence type="ECO:0000256" key="2">
    <source>
        <dbReference type="SAM" id="Phobius"/>
    </source>
</evidence>
<dbReference type="InterPro" id="IPR055462">
    <property type="entry name" value="DUF7034"/>
</dbReference>
<keyword evidence="2" id="KW-1133">Transmembrane helix</keyword>
<keyword evidence="3" id="KW-0732">Signal</keyword>
<proteinExistence type="predicted"/>
<evidence type="ECO:0000259" key="4">
    <source>
        <dbReference type="PROSITE" id="PS50026"/>
    </source>
</evidence>
<evidence type="ECO:0000313" key="6">
    <source>
        <dbReference type="Proteomes" id="UP000001064"/>
    </source>
</evidence>
<dbReference type="InParanoid" id="F0Z6J4"/>
<keyword evidence="2" id="KW-0472">Membrane</keyword>
<dbReference type="PROSITE" id="PS00022">
    <property type="entry name" value="EGF_1"/>
    <property type="match status" value="1"/>
</dbReference>
<name>F0Z6J4_DICPU</name>
<feature type="transmembrane region" description="Helical" evidence="2">
    <location>
        <begin position="1421"/>
        <end position="1445"/>
    </location>
</feature>
<feature type="disulfide bond" evidence="1">
    <location>
        <begin position="1151"/>
        <end position="1161"/>
    </location>
</feature>
<dbReference type="PROSITE" id="PS50026">
    <property type="entry name" value="EGF_3"/>
    <property type="match status" value="1"/>
</dbReference>
<feature type="domain" description="EGF-like" evidence="4">
    <location>
        <begin position="1147"/>
        <end position="1180"/>
    </location>
</feature>
<dbReference type="InterPro" id="IPR054484">
    <property type="entry name" value="ComC_SSD"/>
</dbReference>
<feature type="disulfide bond" evidence="1">
    <location>
        <begin position="1170"/>
        <end position="1179"/>
    </location>
</feature>
<keyword evidence="2" id="KW-0812">Transmembrane</keyword>
<dbReference type="Pfam" id="PF22933">
    <property type="entry name" value="ComC_SSD"/>
    <property type="match status" value="1"/>
</dbReference>
<dbReference type="CDD" id="cd00054">
    <property type="entry name" value="EGF_CA"/>
    <property type="match status" value="1"/>
</dbReference>
<keyword evidence="6" id="KW-1185">Reference proteome</keyword>
<gene>
    <name evidence="5" type="ORF">DICPUDRAFT_74023</name>
</gene>
<dbReference type="PANTHER" id="PTHR31378:SF29">
    <property type="entry name" value="EGF-LIKE DOMAIN-CONTAINING PROTEIN-RELATED"/>
    <property type="match status" value="1"/>
</dbReference>
<dbReference type="OrthoDB" id="5989069at2759"/>
<keyword evidence="1" id="KW-1015">Disulfide bond</keyword>
<evidence type="ECO:0000256" key="3">
    <source>
        <dbReference type="SAM" id="SignalP"/>
    </source>
</evidence>
<reference evidence="6" key="1">
    <citation type="journal article" date="2011" name="Genome Biol.">
        <title>Comparative genomics of the social amoebae Dictyostelium discoideum and Dictyostelium purpureum.</title>
        <authorList>
            <consortium name="US DOE Joint Genome Institute (JGI-PGF)"/>
            <person name="Sucgang R."/>
            <person name="Kuo A."/>
            <person name="Tian X."/>
            <person name="Salerno W."/>
            <person name="Parikh A."/>
            <person name="Feasley C.L."/>
            <person name="Dalin E."/>
            <person name="Tu H."/>
            <person name="Huang E."/>
            <person name="Barry K."/>
            <person name="Lindquist E."/>
            <person name="Shapiro H."/>
            <person name="Bruce D."/>
            <person name="Schmutz J."/>
            <person name="Salamov A."/>
            <person name="Fey P."/>
            <person name="Gaudet P."/>
            <person name="Anjard C."/>
            <person name="Babu M.M."/>
            <person name="Basu S."/>
            <person name="Bushmanova Y."/>
            <person name="van der Wel H."/>
            <person name="Katoh-Kurasawa M."/>
            <person name="Dinh C."/>
            <person name="Coutinho P.M."/>
            <person name="Saito T."/>
            <person name="Elias M."/>
            <person name="Schaap P."/>
            <person name="Kay R.R."/>
            <person name="Henrissat B."/>
            <person name="Eichinger L."/>
            <person name="Rivero F."/>
            <person name="Putnam N.H."/>
            <person name="West C.M."/>
            <person name="Loomis W.F."/>
            <person name="Chisholm R.L."/>
            <person name="Shaulsky G."/>
            <person name="Strassmann J.E."/>
            <person name="Queller D.C."/>
            <person name="Kuspa A."/>
            <person name="Grigoriev I.V."/>
        </authorList>
    </citation>
    <scope>NUCLEOTIDE SEQUENCE [LARGE SCALE GENOMIC DNA]</scope>
    <source>
        <strain evidence="6">QSDP1</strain>
    </source>
</reference>
<dbReference type="Proteomes" id="UP000001064">
    <property type="component" value="Unassembled WGS sequence"/>
</dbReference>
<dbReference type="KEGG" id="dpp:DICPUDRAFT_74023"/>
<dbReference type="RefSeq" id="XP_003282997.1">
    <property type="nucleotide sequence ID" value="XM_003282949.1"/>
</dbReference>
<dbReference type="Gene3D" id="2.10.25.10">
    <property type="entry name" value="Laminin"/>
    <property type="match status" value="1"/>
</dbReference>
<comment type="caution">
    <text evidence="1">Lacks conserved residue(s) required for the propagation of feature annotation.</text>
</comment>
<dbReference type="eggNOG" id="ENOG502SC7H">
    <property type="taxonomic scope" value="Eukaryota"/>
</dbReference>
<feature type="signal peptide" evidence="3">
    <location>
        <begin position="1"/>
        <end position="27"/>
    </location>
</feature>
<dbReference type="InterPro" id="IPR055463">
    <property type="entry name" value="DUF7035"/>
</dbReference>
<sequence length="1466" mass="165370">MLNNKFINYFILLLLLLFISFNNLVLSKPTLKNVSKPYGTFYKSYLAKYYCDFTIDILCIPTEAGDSCVGLKIGIDSTPTSLIHNNIFSNGTKKVITYLFQFDKVGNFNVVFNDELNIPLQCIALDLNQISFDLMGDYYLGLQKVEARYRVNGLDPYISIVDTTADILGSLSSYCSFYFEYNFGFFYCESLPIDVPFSQIQLKLTTPAETKTFQLNTPVKEKYTLSLNSSYPNEQNLENYNAMGYNYGALLSYKLKEPLNKLFLTSFYKSNIIDIKELSTFVPVSSDETGTTTILTPIERFGELSYDLYYQSQSEITKATPNTLKTNFIQYPLISTPNPTRVGDYDNFLPIVTFGFSDSTFKTDFTPFTFSIIKNRELSYFTRFPYGYVKSYLSPQSYDFQVTSLVKPKYEIASDLKIKFGPIVGGSSQDINFSPMNTTFVYDYNLKPSILKTETIRLGNENSLIRITLNTAYGFSHFILKDLYGGRFYGAETFVSGDLYGIGVYEFTVLNNYNSFFVYDQVSSEGIFFSNSIITNIDDDAFRFYQIPPYAIYQIKDVSFLYNDIDVLNHRLYNVMYFDYSGNIPINSSFIMTNFGTQYQFNKESPIFYSSWNESIKKFQIIFYIEANTAPGPYQFNLVSSYDGQFLHSSSLDTQLIIKKTKLDYQGPIFKEISKILPDTVDGSNVKYGVLGWTVTIEDQINGFDYGYIVIKGQIDKSYYNISLSPEKNIKSGNLNLGVYDIKLNISFPCITQNYVIDEVKLTDRAGRVSYFGIYAEDSKYKSIFNPFLNYLQDSTINKINLQCGLSSASSDSTPPALVFFKSSTSQNSKIIDVGKSSRVITFDFQASDPESGLKNNTFPIVYISNSNNQMIECNSEITLSTETSTTYKCTIDLPIAFGYPGMIIFSVYGFINNNGLFSGYTTQLLINSNFDYFATTSFNSIEPVLTSTSEITEKGGNLWLYGKSLSNTASVYIKYDDSTSFISLQPSTKYSTAILIPGIKPTNKPYQIYVSTGSTTSNIIKVTPIVYDSYLVNCNGNGIQHISTCICNSKWTTINADSQCTIPNHYISSSTQVSPTTGGEITLNGWFGELNNNAALFIDNKSLQFSIISSESIKTTIGAGTIGPIKVNFTQNTITWSGIIYPYYTTEKECSSKCQEHGICDKTTGTCKCNLGYTGFDCSSPINNNNQTETETNNNGTVIIKNQDLGYSIFIDSIIELDINNQQVTTFNLSNNWILANKLESVTTFNQIRANEDSTNATIKLIIEEVNDKDKDFTFAGNQFTVTKGGFKLSLSISNWLFKSNLNTLQVLMTSDIQIDGQNKCNRDNKEATLESSSNNNYLLNNINYLKVIKNNRILYARFQDKMLSDNRPTTIVANVVSNDKKSIKIVLNLPHCDECLIDPDFSLLVSSDYNFECKDSRKWVIAVAVSVSVVGFAVLLVALYFVFKKSTVLKIQLYKFKKQLKNNN</sequence>
<dbReference type="Pfam" id="PF23034">
    <property type="entry name" value="DUF7035"/>
    <property type="match status" value="1"/>
</dbReference>
<keyword evidence="1" id="KW-0245">EGF-like domain</keyword>
<dbReference type="PANTHER" id="PTHR31378">
    <property type="entry name" value="EGF-LIKE DOMAIN-CONTAINING PROTEIN-RELATED-RELATED"/>
    <property type="match status" value="1"/>
</dbReference>
<dbReference type="GeneID" id="10503432"/>
<evidence type="ECO:0000256" key="1">
    <source>
        <dbReference type="PROSITE-ProRule" id="PRU00076"/>
    </source>
</evidence>
<feature type="chain" id="PRO_5003264935" description="EGF-like domain-containing protein" evidence="3">
    <location>
        <begin position="28"/>
        <end position="1466"/>
    </location>
</feature>
<dbReference type="InterPro" id="IPR000742">
    <property type="entry name" value="EGF"/>
</dbReference>
<protein>
    <recommendedName>
        <fullName evidence="4">EGF-like domain-containing protein</fullName>
    </recommendedName>
</protein>
<accession>F0Z6J4</accession>
<dbReference type="VEuPathDB" id="AmoebaDB:DICPUDRAFT_74023"/>
<evidence type="ECO:0000313" key="5">
    <source>
        <dbReference type="EMBL" id="EGC40450.1"/>
    </source>
</evidence>
<dbReference type="Pfam" id="PF23033">
    <property type="entry name" value="DUF7034"/>
    <property type="match status" value="1"/>
</dbReference>
<dbReference type="PROSITE" id="PS01186">
    <property type="entry name" value="EGF_2"/>
    <property type="match status" value="1"/>
</dbReference>
<dbReference type="EMBL" id="GL870942">
    <property type="protein sequence ID" value="EGC40450.1"/>
    <property type="molecule type" value="Genomic_DNA"/>
</dbReference>
<organism evidence="5 6">
    <name type="scientific">Dictyostelium purpureum</name>
    <name type="common">Slime mold</name>
    <dbReference type="NCBI Taxonomy" id="5786"/>
    <lineage>
        <taxon>Eukaryota</taxon>
        <taxon>Amoebozoa</taxon>
        <taxon>Evosea</taxon>
        <taxon>Eumycetozoa</taxon>
        <taxon>Dictyostelia</taxon>
        <taxon>Dictyosteliales</taxon>
        <taxon>Dictyosteliaceae</taxon>
        <taxon>Dictyostelium</taxon>
    </lineage>
</organism>